<evidence type="ECO:0000256" key="10">
    <source>
        <dbReference type="ARBA" id="ARBA00023180"/>
    </source>
</evidence>
<dbReference type="EC" id="2.4.1.-" evidence="11"/>
<proteinExistence type="inferred from homology"/>
<evidence type="ECO:0000313" key="13">
    <source>
        <dbReference type="Proteomes" id="UP001209878"/>
    </source>
</evidence>
<evidence type="ECO:0000256" key="1">
    <source>
        <dbReference type="ARBA" id="ARBA00004323"/>
    </source>
</evidence>
<dbReference type="PANTHER" id="PTHR11214:SF364">
    <property type="entry name" value="HEXOSYLTRANSFERASE"/>
    <property type="match status" value="1"/>
</dbReference>
<dbReference type="EMBL" id="JAODUO010000186">
    <property type="protein sequence ID" value="KAK2186863.1"/>
    <property type="molecule type" value="Genomic_DNA"/>
</dbReference>
<keyword evidence="10" id="KW-0325">Glycoprotein</keyword>
<dbReference type="GO" id="GO:0006493">
    <property type="term" value="P:protein O-linked glycosylation"/>
    <property type="evidence" value="ECO:0007669"/>
    <property type="project" value="TreeGrafter"/>
</dbReference>
<keyword evidence="6 11" id="KW-0735">Signal-anchor</keyword>
<organism evidence="12 13">
    <name type="scientific">Ridgeia piscesae</name>
    <name type="common">Tubeworm</name>
    <dbReference type="NCBI Taxonomy" id="27915"/>
    <lineage>
        <taxon>Eukaryota</taxon>
        <taxon>Metazoa</taxon>
        <taxon>Spiralia</taxon>
        <taxon>Lophotrochozoa</taxon>
        <taxon>Annelida</taxon>
        <taxon>Polychaeta</taxon>
        <taxon>Sedentaria</taxon>
        <taxon>Canalipalpata</taxon>
        <taxon>Sabellida</taxon>
        <taxon>Siboglinidae</taxon>
        <taxon>Ridgeia</taxon>
    </lineage>
</organism>
<evidence type="ECO:0000256" key="11">
    <source>
        <dbReference type="RuleBase" id="RU363063"/>
    </source>
</evidence>
<name>A0AAD9P2C3_RIDPI</name>
<evidence type="ECO:0000256" key="5">
    <source>
        <dbReference type="ARBA" id="ARBA00022692"/>
    </source>
</evidence>
<evidence type="ECO:0000256" key="7">
    <source>
        <dbReference type="ARBA" id="ARBA00022989"/>
    </source>
</evidence>
<dbReference type="AlphaFoldDB" id="A0AAD9P2C3"/>
<evidence type="ECO:0000256" key="9">
    <source>
        <dbReference type="ARBA" id="ARBA00023136"/>
    </source>
</evidence>
<keyword evidence="5 11" id="KW-0812">Transmembrane</keyword>
<keyword evidence="3 11" id="KW-0328">Glycosyltransferase</keyword>
<evidence type="ECO:0000313" key="12">
    <source>
        <dbReference type="EMBL" id="KAK2186863.1"/>
    </source>
</evidence>
<dbReference type="PANTHER" id="PTHR11214">
    <property type="entry name" value="BETA-1,3-N-ACETYLGLUCOSAMINYLTRANSFERASE"/>
    <property type="match status" value="1"/>
</dbReference>
<protein>
    <recommendedName>
        <fullName evidence="11">Hexosyltransferase</fullName>
        <ecNumber evidence="11">2.4.1.-</ecNumber>
    </recommendedName>
</protein>
<dbReference type="Proteomes" id="UP001209878">
    <property type="component" value="Unassembled WGS sequence"/>
</dbReference>
<dbReference type="GO" id="GO:0000139">
    <property type="term" value="C:Golgi membrane"/>
    <property type="evidence" value="ECO:0007669"/>
    <property type="project" value="UniProtKB-SubCell"/>
</dbReference>
<dbReference type="Gene3D" id="3.90.550.50">
    <property type="match status" value="1"/>
</dbReference>
<comment type="caution">
    <text evidence="12">The sequence shown here is derived from an EMBL/GenBank/DDBJ whole genome shotgun (WGS) entry which is preliminary data.</text>
</comment>
<comment type="subcellular location">
    <subcellularLocation>
        <location evidence="1 11">Golgi apparatus membrane</location>
        <topology evidence="1 11">Single-pass type II membrane protein</topology>
    </subcellularLocation>
</comment>
<sequence length="414" mass="46820">MIRHIAVETRAKRGSRSVGLYVAFGAVVGVYLLLHAVRLVLVAGPRPEPQSTALSDFMVKSIIRNVIPAEDGKLEVHVAIDIADLIKVMGDLYSADADEDLLPLNVTYVMHNPRLCADAPSLKYIVYLHSAPGNSKRRDLVRQTWGNRRLLKKQNSRVVFLVGLPKDNGTQEKLKAEFSQYGDLVQGNFRDDYRNLTLKGIMGLKWISTYCAQAQYALKSDDDAFINIFGLIDVMDKNADKKRMIACVQYHNDSMPILRYPRKCYKWCIKYRELIGLRSYPAYCAGLAFLLSREMVSQMYAASLKTPFFWVDDAYVSGLLPAKVSGVERVPLNRHFSLGGHDAYAAYMNPNMTELKHYFVHGMTDKKRVEMWSALLRKLNDTQKALLADSVETNATQLLNRFLATTTVKLPKAR</sequence>
<keyword evidence="13" id="KW-1185">Reference proteome</keyword>
<keyword evidence="7 11" id="KW-1133">Transmembrane helix</keyword>
<comment type="similarity">
    <text evidence="2 11">Belongs to the glycosyltransferase 31 family.</text>
</comment>
<accession>A0AAD9P2C3</accession>
<dbReference type="Pfam" id="PF01762">
    <property type="entry name" value="Galactosyl_T"/>
    <property type="match status" value="1"/>
</dbReference>
<evidence type="ECO:0000256" key="8">
    <source>
        <dbReference type="ARBA" id="ARBA00023034"/>
    </source>
</evidence>
<reference evidence="12" key="1">
    <citation type="journal article" date="2023" name="Mol. Biol. Evol.">
        <title>Third-Generation Sequencing Reveals the Adaptive Role of the Epigenome in Three Deep-Sea Polychaetes.</title>
        <authorList>
            <person name="Perez M."/>
            <person name="Aroh O."/>
            <person name="Sun Y."/>
            <person name="Lan Y."/>
            <person name="Juniper S.K."/>
            <person name="Young C.R."/>
            <person name="Angers B."/>
            <person name="Qian P.Y."/>
        </authorList>
    </citation>
    <scope>NUCLEOTIDE SEQUENCE</scope>
    <source>
        <strain evidence="12">R07B-5</strain>
    </source>
</reference>
<dbReference type="FunFam" id="3.90.550.50:FF:000001">
    <property type="entry name" value="Hexosyltransferase"/>
    <property type="match status" value="1"/>
</dbReference>
<evidence type="ECO:0000256" key="6">
    <source>
        <dbReference type="ARBA" id="ARBA00022968"/>
    </source>
</evidence>
<keyword evidence="4" id="KW-0808">Transferase</keyword>
<keyword evidence="9 11" id="KW-0472">Membrane</keyword>
<evidence type="ECO:0000256" key="4">
    <source>
        <dbReference type="ARBA" id="ARBA00022679"/>
    </source>
</evidence>
<evidence type="ECO:0000256" key="3">
    <source>
        <dbReference type="ARBA" id="ARBA00022676"/>
    </source>
</evidence>
<keyword evidence="8 11" id="KW-0333">Golgi apparatus</keyword>
<evidence type="ECO:0000256" key="2">
    <source>
        <dbReference type="ARBA" id="ARBA00008661"/>
    </source>
</evidence>
<gene>
    <name evidence="12" type="ORF">NP493_186g03031</name>
</gene>
<dbReference type="GO" id="GO:0016758">
    <property type="term" value="F:hexosyltransferase activity"/>
    <property type="evidence" value="ECO:0007669"/>
    <property type="project" value="InterPro"/>
</dbReference>
<dbReference type="InterPro" id="IPR002659">
    <property type="entry name" value="Glyco_trans_31"/>
</dbReference>
<feature type="transmembrane region" description="Helical" evidence="11">
    <location>
        <begin position="20"/>
        <end position="41"/>
    </location>
</feature>